<evidence type="ECO:0000313" key="2">
    <source>
        <dbReference type="Proteomes" id="UP001207468"/>
    </source>
</evidence>
<evidence type="ECO:0000313" key="1">
    <source>
        <dbReference type="EMBL" id="KAI9513021.1"/>
    </source>
</evidence>
<dbReference type="Proteomes" id="UP001207468">
    <property type="component" value="Unassembled WGS sequence"/>
</dbReference>
<comment type="caution">
    <text evidence="1">The sequence shown here is derived from an EMBL/GenBank/DDBJ whole genome shotgun (WGS) entry which is preliminary data.</text>
</comment>
<reference evidence="1" key="1">
    <citation type="submission" date="2021-03" db="EMBL/GenBank/DDBJ databases">
        <title>Evolutionary priming and transition to the ectomycorrhizal habit in an iconic lineage of mushroom-forming fungi: is preadaptation a requirement?</title>
        <authorList>
            <consortium name="DOE Joint Genome Institute"/>
            <person name="Looney B.P."/>
            <person name="Miyauchi S."/>
            <person name="Morin E."/>
            <person name="Drula E."/>
            <person name="Courty P.E."/>
            <person name="Chicoki N."/>
            <person name="Fauchery L."/>
            <person name="Kohler A."/>
            <person name="Kuo A."/>
            <person name="LaButti K."/>
            <person name="Pangilinan J."/>
            <person name="Lipzen A."/>
            <person name="Riley R."/>
            <person name="Andreopoulos W."/>
            <person name="He G."/>
            <person name="Johnson J."/>
            <person name="Barry K.W."/>
            <person name="Grigoriev I.V."/>
            <person name="Nagy L."/>
            <person name="Hibbett D."/>
            <person name="Henrissat B."/>
            <person name="Matheny P.B."/>
            <person name="Labbe J."/>
            <person name="Martin A.F."/>
        </authorList>
    </citation>
    <scope>NUCLEOTIDE SEQUENCE</scope>
    <source>
        <strain evidence="1">BPL698</strain>
    </source>
</reference>
<gene>
    <name evidence="1" type="ORF">F5148DRAFT_972588</name>
</gene>
<protein>
    <submittedName>
        <fullName evidence="1">PHD-zinc-finger like domain-containing protein</fullName>
    </submittedName>
</protein>
<accession>A0ACC0UN53</accession>
<dbReference type="EMBL" id="JAGFNK010000004">
    <property type="protein sequence ID" value="KAI9513021.1"/>
    <property type="molecule type" value="Genomic_DNA"/>
</dbReference>
<organism evidence="1 2">
    <name type="scientific">Russula earlei</name>
    <dbReference type="NCBI Taxonomy" id="71964"/>
    <lineage>
        <taxon>Eukaryota</taxon>
        <taxon>Fungi</taxon>
        <taxon>Dikarya</taxon>
        <taxon>Basidiomycota</taxon>
        <taxon>Agaricomycotina</taxon>
        <taxon>Agaricomycetes</taxon>
        <taxon>Russulales</taxon>
        <taxon>Russulaceae</taxon>
        <taxon>Russula</taxon>
    </lineage>
</organism>
<sequence length="1061" mass="119808">MARGVASPAPASLPRVLFVKVVGENSTRAGVHDNQQRSYGYNDFSLFERPQHYVRYIEPLETELAVQVEYDMDEQDQEWLDALNAERRKEQLDKISYEAFEIVMDRLEKEWFDLTKNISKPDLALPSEDSTCSICDDSEGENTNAIVFCDGCNLAVHQDCYGVPYIPEGQWLCRKCTVSPENPVSCFLCPNEGGAFKQTVHGEWVHLLCAIWIPETRVANEVFMEPINGVERISKQRWKLKCSVCDIREGACIQCSKNSCFLAYHVTCARREKLLMPMKASSGLEPPPLQCFCERHIPRERLEARAEALKAEAALQHSEAKSSKSARAYAKTYKPGPPVVPLLILSRILQYINKIVIRKRSEFVELVCRYWSLKREVRRGAPLLKRLHLEPWTASASCRIQTDEEKVTKLELTKRLRKDLADVRILAELSRKRESRKLGQAQIVQEVLSQVVFAHEARLRMTFENIVAFDRQGFFKNRISRSQVPDYFDVIEQPMWWGVIDEKLDRHEYWDIETFKADITLVIENAMRYNKFGTPYYKAAQRIKSHLATVLADLNNLRTSAPSELVAQNELMAICPAQRSISDLEPPLALLNLLISPGIADGLNVALHSDPLQCLLAYELPEVKLPPTLPTRPNPPPRKTKRERRANVAKRLVDTSYGSGAFLPTSFPANSAAAVDKDPAATATPTTAMVVSPELEDESETEQVLGKRKRAKPAPSHPGTDAEVLTDINPKASFALFDKGWILDPGVRRGGRARIDRPPPPLTKKRSKVTINDQITETTRLEQVASFDELPFGTKDQSADEQGDNYSQNNQPNTDINNRASRPYSVHDQLVNSLTLAEAKLKFKLEPNMTLSQDPDGKLVIQELDSPITRREKAMRKKRARSKLAAPIVTASSALDGSDLSSLSELSEDDDGIVPVRKKTDVKFKTTQPGQVILEDGEMLEGGTLVWAKASVFCSLRLRSSHLLIPESLENFPWWAAVIFEPDDPTVPPKVLKSRPTKSRSPMGHHLVRFYDSSKSWQWVELDQLLLLGENDALDQLLLTASKRQKFSSAKMRQGCRESYR</sequence>
<keyword evidence="2" id="KW-1185">Reference proteome</keyword>
<proteinExistence type="predicted"/>
<name>A0ACC0UN53_9AGAM</name>